<evidence type="ECO:0000313" key="13">
    <source>
        <dbReference type="Proteomes" id="UP000000493"/>
    </source>
</evidence>
<evidence type="ECO:0000256" key="11">
    <source>
        <dbReference type="SAM" id="MobiDB-lite"/>
    </source>
</evidence>
<evidence type="ECO:0000256" key="8">
    <source>
        <dbReference type="ARBA" id="ARBA00023136"/>
    </source>
</evidence>
<dbReference type="NCBIfam" id="NF011369">
    <property type="entry name" value="PRK14788.1"/>
    <property type="match status" value="1"/>
</dbReference>
<dbReference type="PANTHER" id="PTHR33695">
    <property type="entry name" value="LIPOPROTEIN SIGNAL PEPTIDASE"/>
    <property type="match status" value="1"/>
</dbReference>
<dbReference type="GO" id="GO:0005886">
    <property type="term" value="C:plasma membrane"/>
    <property type="evidence" value="ECO:0007669"/>
    <property type="project" value="UniProtKB-SubCell"/>
</dbReference>
<evidence type="ECO:0000256" key="2">
    <source>
        <dbReference type="ARBA" id="ARBA00022475"/>
    </source>
</evidence>
<dbReference type="PRINTS" id="PR00781">
    <property type="entry name" value="LIPOSIGPTASE"/>
</dbReference>
<evidence type="ECO:0000256" key="5">
    <source>
        <dbReference type="ARBA" id="ARBA00022750"/>
    </source>
</evidence>
<evidence type="ECO:0000256" key="10">
    <source>
        <dbReference type="RuleBase" id="RU004181"/>
    </source>
</evidence>
<feature type="active site" evidence="9">
    <location>
        <position position="143"/>
    </location>
</feature>
<accession>A0A7U3ZJG3</accession>
<dbReference type="Pfam" id="PF01252">
    <property type="entry name" value="Peptidase_A8"/>
    <property type="match status" value="1"/>
</dbReference>
<dbReference type="EC" id="3.4.23.36" evidence="9"/>
<organism evidence="12 13">
    <name type="scientific">Runella slithyformis (strain ATCC 29530 / DSM 19594 / LMG 11500 / NCIMB 11436 / LSU 4)</name>
    <dbReference type="NCBI Taxonomy" id="761193"/>
    <lineage>
        <taxon>Bacteria</taxon>
        <taxon>Pseudomonadati</taxon>
        <taxon>Bacteroidota</taxon>
        <taxon>Cytophagia</taxon>
        <taxon>Cytophagales</taxon>
        <taxon>Spirosomataceae</taxon>
        <taxon>Runella</taxon>
    </lineage>
</organism>
<dbReference type="UniPathway" id="UPA00665"/>
<comment type="catalytic activity">
    <reaction evidence="9">
        <text>Release of signal peptides from bacterial membrane prolipoproteins. Hydrolyzes -Xaa-Yaa-Zaa-|-(S,diacylglyceryl)Cys-, in which Xaa is hydrophobic (preferably Leu), and Yaa (Ala or Ser) and Zaa (Gly or Ala) have small, neutral side chains.</text>
        <dbReference type="EC" id="3.4.23.36"/>
    </reaction>
</comment>
<keyword evidence="7 9" id="KW-1133">Transmembrane helix</keyword>
<evidence type="ECO:0000256" key="9">
    <source>
        <dbReference type="HAMAP-Rule" id="MF_00161"/>
    </source>
</evidence>
<dbReference type="GO" id="GO:0006508">
    <property type="term" value="P:proteolysis"/>
    <property type="evidence" value="ECO:0007669"/>
    <property type="project" value="UniProtKB-KW"/>
</dbReference>
<keyword evidence="6 9" id="KW-0378">Hydrolase</keyword>
<feature type="compositionally biased region" description="Acidic residues" evidence="11">
    <location>
        <begin position="218"/>
        <end position="230"/>
    </location>
</feature>
<feature type="active site" evidence="9">
    <location>
        <position position="175"/>
    </location>
</feature>
<name>A0A7U3ZJG3_RUNSL</name>
<keyword evidence="12" id="KW-0449">Lipoprotein</keyword>
<dbReference type="AlphaFoldDB" id="A0A7U3ZJG3"/>
<evidence type="ECO:0000256" key="3">
    <source>
        <dbReference type="ARBA" id="ARBA00022670"/>
    </source>
</evidence>
<keyword evidence="3 9" id="KW-0645">Protease</keyword>
<keyword evidence="4 9" id="KW-0812">Transmembrane</keyword>
<dbReference type="GO" id="GO:0004190">
    <property type="term" value="F:aspartic-type endopeptidase activity"/>
    <property type="evidence" value="ECO:0007669"/>
    <property type="project" value="UniProtKB-UniRule"/>
</dbReference>
<dbReference type="InterPro" id="IPR001872">
    <property type="entry name" value="Peptidase_A8"/>
</dbReference>
<keyword evidence="13" id="KW-1185">Reference proteome</keyword>
<keyword evidence="5 9" id="KW-0064">Aspartyl protease</keyword>
<dbReference type="KEGG" id="rsi:Runsl_1930"/>
<evidence type="ECO:0000313" key="12">
    <source>
        <dbReference type="EMBL" id="AEI48351.1"/>
    </source>
</evidence>
<protein>
    <recommendedName>
        <fullName evidence="9">Lipoprotein signal peptidase</fullName>
        <ecNumber evidence="9">3.4.23.36</ecNumber>
    </recommendedName>
    <alternativeName>
        <fullName evidence="9">Prolipoprotein signal peptidase</fullName>
    </alternativeName>
    <alternativeName>
        <fullName evidence="9">Signal peptidase II</fullName>
        <shortName evidence="9">SPase II</shortName>
    </alternativeName>
</protein>
<dbReference type="RefSeq" id="WP_013927663.1">
    <property type="nucleotide sequence ID" value="NC_015703.1"/>
</dbReference>
<feature type="transmembrane region" description="Helical" evidence="9">
    <location>
        <begin position="170"/>
        <end position="188"/>
    </location>
</feature>
<reference evidence="13" key="1">
    <citation type="submission" date="2011-06" db="EMBL/GenBank/DDBJ databases">
        <title>The complete genome of chromosome of Runella slithyformis DSM 19594.</title>
        <authorList>
            <consortium name="US DOE Joint Genome Institute (JGI-PGF)"/>
            <person name="Lucas S."/>
            <person name="Han J."/>
            <person name="Lapidus A."/>
            <person name="Bruce D."/>
            <person name="Goodwin L."/>
            <person name="Pitluck S."/>
            <person name="Peters L."/>
            <person name="Kyrpides N."/>
            <person name="Mavromatis K."/>
            <person name="Ivanova N."/>
            <person name="Ovchinnikova G."/>
            <person name="Zhang X."/>
            <person name="Misra M."/>
            <person name="Detter J.C."/>
            <person name="Tapia R."/>
            <person name="Han C."/>
            <person name="Land M."/>
            <person name="Hauser L."/>
            <person name="Markowitz V."/>
            <person name="Cheng J.-F."/>
            <person name="Hugenholtz P."/>
            <person name="Woyke T."/>
            <person name="Wu D."/>
            <person name="Tindall B."/>
            <person name="Faehrich R."/>
            <person name="Brambilla E."/>
            <person name="Klenk H.-P."/>
            <person name="Eisen J.A."/>
        </authorList>
    </citation>
    <scope>NUCLEOTIDE SEQUENCE [LARGE SCALE GENOMIC DNA]</scope>
    <source>
        <strain evidence="13">ATCC 29530 / DSM 19594 / LMG 11500 / NCIMB 11436 / LSU 4</strain>
    </source>
</reference>
<comment type="pathway">
    <text evidence="9">Protein modification; lipoprotein biosynthesis (signal peptide cleavage).</text>
</comment>
<proteinExistence type="inferred from homology"/>
<feature type="region of interest" description="Disordered" evidence="11">
    <location>
        <begin position="197"/>
        <end position="277"/>
    </location>
</feature>
<feature type="transmembrane region" description="Helical" evidence="9">
    <location>
        <begin position="101"/>
        <end position="124"/>
    </location>
</feature>
<gene>
    <name evidence="9" type="primary">lspA</name>
    <name evidence="12" type="ordered locus">Runsl_1930</name>
</gene>
<dbReference type="PANTHER" id="PTHR33695:SF1">
    <property type="entry name" value="LIPOPROTEIN SIGNAL PEPTIDASE"/>
    <property type="match status" value="1"/>
</dbReference>
<dbReference type="Proteomes" id="UP000000493">
    <property type="component" value="Chromosome"/>
</dbReference>
<dbReference type="EMBL" id="CP002859">
    <property type="protein sequence ID" value="AEI48351.1"/>
    <property type="molecule type" value="Genomic_DNA"/>
</dbReference>
<evidence type="ECO:0000256" key="7">
    <source>
        <dbReference type="ARBA" id="ARBA00022989"/>
    </source>
</evidence>
<comment type="similarity">
    <text evidence="1 9 10">Belongs to the peptidase A8 family.</text>
</comment>
<dbReference type="HAMAP" id="MF_00161">
    <property type="entry name" value="LspA"/>
    <property type="match status" value="1"/>
</dbReference>
<keyword evidence="8 9" id="KW-0472">Membrane</keyword>
<reference evidence="12 13" key="2">
    <citation type="journal article" date="2012" name="Stand. Genomic Sci.">
        <title>Complete genome sequence of the aquatic bacterium Runella slithyformis type strain (LSU 4(T)).</title>
        <authorList>
            <person name="Copeland A."/>
            <person name="Zhang X."/>
            <person name="Misra M."/>
            <person name="Lapidus A."/>
            <person name="Nolan M."/>
            <person name="Lucas S."/>
            <person name="Deshpande S."/>
            <person name="Cheng J.F."/>
            <person name="Tapia R."/>
            <person name="Goodwin L.A."/>
            <person name="Pitluck S."/>
            <person name="Liolios K."/>
            <person name="Pagani I."/>
            <person name="Ivanova N."/>
            <person name="Mikhailova N."/>
            <person name="Pati A."/>
            <person name="Chen A."/>
            <person name="Palaniappan K."/>
            <person name="Land M."/>
            <person name="Hauser L."/>
            <person name="Pan C."/>
            <person name="Jeffries C.D."/>
            <person name="Detter J.C."/>
            <person name="Brambilla E.M."/>
            <person name="Rohde M."/>
            <person name="Djao O.D."/>
            <person name="Goker M."/>
            <person name="Sikorski J."/>
            <person name="Tindall B.J."/>
            <person name="Woyke T."/>
            <person name="Bristow J."/>
            <person name="Eisen J.A."/>
            <person name="Markowitz V."/>
            <person name="Hugenholtz P."/>
            <person name="Kyrpides N.C."/>
            <person name="Klenk H.P."/>
            <person name="Mavromatis K."/>
        </authorList>
    </citation>
    <scope>NUCLEOTIDE SEQUENCE [LARGE SCALE GENOMIC DNA]</scope>
    <source>
        <strain evidence="13">ATCC 29530 / DSM 19594 / LMG 11500 / NCIMB 11436 / LSU 4</strain>
    </source>
</reference>
<comment type="function">
    <text evidence="9">This protein specifically catalyzes the removal of signal peptides from prolipoproteins.</text>
</comment>
<evidence type="ECO:0000256" key="4">
    <source>
        <dbReference type="ARBA" id="ARBA00022692"/>
    </source>
</evidence>
<feature type="transmembrane region" description="Helical" evidence="9">
    <location>
        <begin position="71"/>
        <end position="89"/>
    </location>
</feature>
<evidence type="ECO:0000256" key="6">
    <source>
        <dbReference type="ARBA" id="ARBA00022801"/>
    </source>
</evidence>
<comment type="subcellular location">
    <subcellularLocation>
        <location evidence="9">Cell inner membrane</location>
        <topology evidence="9">Multi-pass membrane protein</topology>
    </subcellularLocation>
</comment>
<evidence type="ECO:0000256" key="1">
    <source>
        <dbReference type="ARBA" id="ARBA00006139"/>
    </source>
</evidence>
<keyword evidence="9" id="KW-0997">Cell inner membrane</keyword>
<keyword evidence="2 9" id="KW-1003">Cell membrane</keyword>
<sequence length="277" mass="31123">MTQSPKGPFKYFLFALLLIGIDQASKLLVHHYMSPGFAGQIRLIGDWFKLYYVTNPGMAFGMQIDHEYGKLFLTVFRLGAMVFIAGYMLRLAYKGASGGLLWAMSMILAGAIGNLIDSIFYGVLIDNAPYGSPTPWFHGQVIDMVFIDFWEGFVPDWVPVWGGQYYTTPIFNFADACIFIGVCIILMFQGTFFPRPEETEETDHRQVPEPETPQLETTENEPVAEAEYNSEAESFTSDPVTEKEEITSLPTEEEEAPEPSLEVPPTNEDSGKYKEQG</sequence>
<comment type="caution">
    <text evidence="9">Lacks conserved residue(s) required for the propagation of feature annotation.</text>
</comment>